<dbReference type="SUPFAM" id="SSF52540">
    <property type="entry name" value="P-loop containing nucleoside triphosphate hydrolases"/>
    <property type="match status" value="1"/>
</dbReference>
<dbReference type="Gene3D" id="1.25.40.10">
    <property type="entry name" value="Tetratricopeptide repeat domain"/>
    <property type="match status" value="1"/>
</dbReference>
<dbReference type="SUPFAM" id="SSF46894">
    <property type="entry name" value="C-terminal effector domain of the bipartite response regulators"/>
    <property type="match status" value="1"/>
</dbReference>
<dbReference type="InterPro" id="IPR016032">
    <property type="entry name" value="Sig_transdc_resp-reg_C-effctor"/>
</dbReference>
<dbReference type="AlphaFoldDB" id="A0A9N8MS81"/>
<dbReference type="PANTHER" id="PTHR44688:SF16">
    <property type="entry name" value="DNA-BINDING TRANSCRIPTIONAL ACTIVATOR DEVR_DOSR"/>
    <property type="match status" value="1"/>
</dbReference>
<dbReference type="PROSITE" id="PS50043">
    <property type="entry name" value="HTH_LUXR_2"/>
    <property type="match status" value="1"/>
</dbReference>
<dbReference type="InterPro" id="IPR049945">
    <property type="entry name" value="AAA_22"/>
</dbReference>
<protein>
    <submittedName>
        <fullName evidence="5">HTH-type transcriptional regulator MalT</fullName>
    </submittedName>
</protein>
<dbReference type="PRINTS" id="PR00038">
    <property type="entry name" value="HTHLUXR"/>
</dbReference>
<dbReference type="GO" id="GO:0006355">
    <property type="term" value="P:regulation of DNA-templated transcription"/>
    <property type="evidence" value="ECO:0007669"/>
    <property type="project" value="InterPro"/>
</dbReference>
<keyword evidence="2" id="KW-0238">DNA-binding</keyword>
<keyword evidence="3" id="KW-0804">Transcription</keyword>
<dbReference type="Pfam" id="PF25873">
    <property type="entry name" value="WHD_MalT"/>
    <property type="match status" value="1"/>
</dbReference>
<dbReference type="InterPro" id="IPR041617">
    <property type="entry name" value="TPR_MalT"/>
</dbReference>
<dbReference type="PANTHER" id="PTHR44688">
    <property type="entry name" value="DNA-BINDING TRANSCRIPTIONAL ACTIVATOR DEVR_DOSR"/>
    <property type="match status" value="1"/>
</dbReference>
<comment type="caution">
    <text evidence="5">The sequence shown here is derived from an EMBL/GenBank/DDBJ whole genome shotgun (WGS) entry which is preliminary data.</text>
</comment>
<dbReference type="Proteomes" id="UP000675121">
    <property type="component" value="Unassembled WGS sequence"/>
</dbReference>
<evidence type="ECO:0000256" key="3">
    <source>
        <dbReference type="ARBA" id="ARBA00023163"/>
    </source>
</evidence>
<organism evidence="5 6">
    <name type="scientific">Paraburkholderia domus</name>
    <dbReference type="NCBI Taxonomy" id="2793075"/>
    <lineage>
        <taxon>Bacteria</taxon>
        <taxon>Pseudomonadati</taxon>
        <taxon>Pseudomonadota</taxon>
        <taxon>Betaproteobacteria</taxon>
        <taxon>Burkholderiales</taxon>
        <taxon>Burkholderiaceae</taxon>
        <taxon>Paraburkholderia</taxon>
    </lineage>
</organism>
<dbReference type="InterPro" id="IPR000792">
    <property type="entry name" value="Tscrpt_reg_LuxR_C"/>
</dbReference>
<name>A0A9N8MS81_9BURK</name>
<evidence type="ECO:0000256" key="1">
    <source>
        <dbReference type="ARBA" id="ARBA00023015"/>
    </source>
</evidence>
<dbReference type="Pfam" id="PF00196">
    <property type="entry name" value="GerE"/>
    <property type="match status" value="1"/>
</dbReference>
<dbReference type="GO" id="GO:0003677">
    <property type="term" value="F:DNA binding"/>
    <property type="evidence" value="ECO:0007669"/>
    <property type="project" value="UniProtKB-KW"/>
</dbReference>
<dbReference type="InterPro" id="IPR036388">
    <property type="entry name" value="WH-like_DNA-bd_sf"/>
</dbReference>
<evidence type="ECO:0000259" key="4">
    <source>
        <dbReference type="PROSITE" id="PS50043"/>
    </source>
</evidence>
<dbReference type="InterPro" id="IPR059106">
    <property type="entry name" value="WHD_MalT"/>
</dbReference>
<gene>
    <name evidence="5" type="primary">malT_1</name>
    <name evidence="5" type="ORF">R70211_03072</name>
</gene>
<dbReference type="Pfam" id="PF13401">
    <property type="entry name" value="AAA_22"/>
    <property type="match status" value="1"/>
</dbReference>
<dbReference type="InterPro" id="IPR011990">
    <property type="entry name" value="TPR-like_helical_dom_sf"/>
</dbReference>
<evidence type="ECO:0000313" key="6">
    <source>
        <dbReference type="Proteomes" id="UP000675121"/>
    </source>
</evidence>
<proteinExistence type="predicted"/>
<reference evidence="5" key="1">
    <citation type="submission" date="2021-02" db="EMBL/GenBank/DDBJ databases">
        <authorList>
            <person name="Vanwijnsberghe S."/>
        </authorList>
    </citation>
    <scope>NUCLEOTIDE SEQUENCE</scope>
    <source>
        <strain evidence="5">R-70211</strain>
    </source>
</reference>
<dbReference type="Gene3D" id="1.10.10.10">
    <property type="entry name" value="Winged helix-like DNA-binding domain superfamily/Winged helix DNA-binding domain"/>
    <property type="match status" value="1"/>
</dbReference>
<dbReference type="Pfam" id="PF17874">
    <property type="entry name" value="TPR_MalT"/>
    <property type="match status" value="1"/>
</dbReference>
<dbReference type="EMBL" id="CAJNAS010000007">
    <property type="protein sequence ID" value="CAE6897042.1"/>
    <property type="molecule type" value="Genomic_DNA"/>
</dbReference>
<keyword evidence="6" id="KW-1185">Reference proteome</keyword>
<accession>A0A9N8MS81</accession>
<dbReference type="SMART" id="SM00421">
    <property type="entry name" value="HTH_LUXR"/>
    <property type="match status" value="1"/>
</dbReference>
<keyword evidence="1" id="KW-0805">Transcription regulation</keyword>
<dbReference type="Gene3D" id="3.40.50.300">
    <property type="entry name" value="P-loop containing nucleotide triphosphate hydrolases"/>
    <property type="match status" value="1"/>
</dbReference>
<dbReference type="InterPro" id="IPR027417">
    <property type="entry name" value="P-loop_NTPase"/>
</dbReference>
<dbReference type="GO" id="GO:0016887">
    <property type="term" value="F:ATP hydrolysis activity"/>
    <property type="evidence" value="ECO:0007669"/>
    <property type="project" value="InterPro"/>
</dbReference>
<evidence type="ECO:0000313" key="5">
    <source>
        <dbReference type="EMBL" id="CAE6897042.1"/>
    </source>
</evidence>
<evidence type="ECO:0000256" key="2">
    <source>
        <dbReference type="ARBA" id="ARBA00023125"/>
    </source>
</evidence>
<feature type="domain" description="HTH luxR-type" evidence="4">
    <location>
        <begin position="840"/>
        <end position="905"/>
    </location>
</feature>
<dbReference type="CDD" id="cd06170">
    <property type="entry name" value="LuxR_C_like"/>
    <property type="match status" value="1"/>
</dbReference>
<sequence>MTVGSLDRPRKMASTPTGAGSVATALVLKTIAPRAPAHLLVRDRLAAHALHFGDQSIALVQAPAGYGKTSLLAQWRRETLAHGAAVAFLSVDERDDPQRLLQGLVHAMRAGCARPAFGRLLLDGAMGAVGELDGVTAWLAEVAQFSGDVLLIVDEADRLPDAGLTALIYVLHNAPQNLRVAVAARRRIDTVVADLIAYGQCILVDPEMLRFRLEETIGLIANRFGSRFDTDACARLFELTDGWPLGLQLAMAAMARAPDPRKVVETMAANQGGLREHLVGTLIAELSSEDTDFLTRTSLLDSLHPELCQALTGDPQSPERLSRLVRETPVFVTSEDGAWCWLHTLVRDALQGRLAHVPAAERAALHGRAAAWLNGHGMIEQAARHAHAAGQHQTAYELAERCLHDAVKEGRLTAVLEWLDLLPADELERRPRLLLAAAWALALGERHKEAELQVQRVLASPDADAQLRYECALILCAAAYYADEIDRFVDLFAPWAEFAPAGNSWLAQVHANRLAVRAILLGQPAQARRFQLAAKRAEVGKGIGYVVRWGDYIVGFSYVWEGQLVLAEEVLRPALASADADLGRRHPLSCMFAATCAALSYEADRIDEAAALLANRLDILERGGTPDTVLLAYRTAARIAAVKGNEHRALDLLEAMYAMGVSRRLPRLCIASMAEQVRIHAGRYRTQMCDALVRRIDDTVAEAEPNTGPLWRQSVGLLVGLAHAGAAIAARRWQEALDDLAQAGVAAEAMKLGRYQIEIMAMRAFALEQSGANGLALLREAMNLAQTFRLTRTLADAHPALADWARRVSEGQSESGEVIRAIAAARIAVPPPGRQATVPRAVPSVVLTPKEREILELLARNLSNKEIAVAAAVGEGTVKWHLKNLFGKLDASSRKHAVRRALVLGLLEGA</sequence>